<dbReference type="Pfam" id="PF10150">
    <property type="entry name" value="RNase_E_G"/>
    <property type="match status" value="1"/>
</dbReference>
<feature type="region of interest" description="Disordered" evidence="16">
    <location>
        <begin position="1"/>
        <end position="205"/>
    </location>
</feature>
<evidence type="ECO:0000256" key="12">
    <source>
        <dbReference type="ARBA" id="ARBA00022884"/>
    </source>
</evidence>
<evidence type="ECO:0000256" key="14">
    <source>
        <dbReference type="ARBA" id="ARBA00066879"/>
    </source>
</evidence>
<dbReference type="FunFam" id="2.40.50.140:FF:000066">
    <property type="entry name" value="Ribonuclease E"/>
    <property type="match status" value="1"/>
</dbReference>
<keyword evidence="19" id="KW-1185">Reference proteome</keyword>
<feature type="compositionally biased region" description="Basic and acidic residues" evidence="16">
    <location>
        <begin position="339"/>
        <end position="362"/>
    </location>
</feature>
<evidence type="ECO:0000256" key="1">
    <source>
        <dbReference type="ARBA" id="ARBA00001946"/>
    </source>
</evidence>
<comment type="cofactor">
    <cofactor evidence="2">
        <name>Zn(2+)</name>
        <dbReference type="ChEBI" id="CHEBI:29105"/>
    </cofactor>
</comment>
<feature type="compositionally biased region" description="Basic and acidic residues" evidence="16">
    <location>
        <begin position="844"/>
        <end position="863"/>
    </location>
</feature>
<comment type="subcellular location">
    <subcellularLocation>
        <location evidence="3">Cytoplasm</location>
    </subcellularLocation>
</comment>
<feature type="compositionally biased region" description="Basic and acidic residues" evidence="16">
    <location>
        <begin position="895"/>
        <end position="909"/>
    </location>
</feature>
<evidence type="ECO:0000256" key="4">
    <source>
        <dbReference type="ARBA" id="ARBA00005522"/>
    </source>
</evidence>
<dbReference type="InterPro" id="IPR019307">
    <property type="entry name" value="RNA-bd_AU-1/RNase_E/G"/>
</dbReference>
<feature type="compositionally biased region" description="Basic residues" evidence="16">
    <location>
        <begin position="259"/>
        <end position="273"/>
    </location>
</feature>
<keyword evidence="7" id="KW-0819">tRNA processing</keyword>
<comment type="catalytic activity">
    <reaction evidence="13">
        <text>Endonucleolytic cleavage of single-stranded RNA in A- and U-rich regions.</text>
        <dbReference type="EC" id="3.1.26.12"/>
    </reaction>
</comment>
<feature type="compositionally biased region" description="Low complexity" evidence="16">
    <location>
        <begin position="105"/>
        <end position="122"/>
    </location>
</feature>
<dbReference type="PANTHER" id="PTHR30001:SF0">
    <property type="entry name" value="RIBONUCLEASE G"/>
    <property type="match status" value="1"/>
</dbReference>
<dbReference type="Gene3D" id="2.40.50.140">
    <property type="entry name" value="Nucleic acid-binding proteins"/>
    <property type="match status" value="1"/>
</dbReference>
<dbReference type="PROSITE" id="PS50126">
    <property type="entry name" value="S1"/>
    <property type="match status" value="1"/>
</dbReference>
<proteinExistence type="inferred from homology"/>
<keyword evidence="10" id="KW-0862">Zinc</keyword>
<protein>
    <recommendedName>
        <fullName evidence="15">Ribonuclease E</fullName>
        <ecNumber evidence="14">3.1.26.12</ecNumber>
    </recommendedName>
</protein>
<keyword evidence="6" id="KW-0507">mRNA processing</keyword>
<evidence type="ECO:0000256" key="11">
    <source>
        <dbReference type="ARBA" id="ARBA00022842"/>
    </source>
</evidence>
<comment type="cofactor">
    <cofactor evidence="1">
        <name>Mg(2+)</name>
        <dbReference type="ChEBI" id="CHEBI:18420"/>
    </cofactor>
</comment>
<dbReference type="InterPro" id="IPR012340">
    <property type="entry name" value="NA-bd_OB-fold"/>
</dbReference>
<keyword evidence="11" id="KW-0460">Magnesium</keyword>
<keyword evidence="12" id="KW-0694">RNA-binding</keyword>
<evidence type="ECO:0000256" key="15">
    <source>
        <dbReference type="ARBA" id="ARBA00072999"/>
    </source>
</evidence>
<dbReference type="InterPro" id="IPR003029">
    <property type="entry name" value="S1_domain"/>
</dbReference>
<evidence type="ECO:0000256" key="3">
    <source>
        <dbReference type="ARBA" id="ARBA00004496"/>
    </source>
</evidence>
<sequence length="1113" mass="117249">MLENEPNGGADGTAGTTETTETAEEQKQARATVTVAQPQQDFEVKVSTPAKRGKGAVRAAGPPPEPEPAAQTSSAPLTAPAGTVEPESAVAVNTPRKGTAERRASAPAAEPAEAAADEAAAPAEEKAPAKTKAARTRARGTRKKAEEAAEPAVEPAAARAEAAEEEAEPRPRTRTRARGSRKAEASEAGTAFQAPAAEEPEEAAPSVLSFQAPVVLFQPPVAPPAAANGTVEQAGGEADEEEAEETESAEAEGDEDRPGRRRRRRGGRGRGRSRTSEEEAEEQAAEDGREAAAEEGGEQAAERSADGAEQAEPAEGSATGTRRRRRRRRRGGSDSGDEALGKDDPPNTVVKVREPRAEKPIEDEVQSVRGSTRLEAKKQRRREGREQGRRRTPIITESEFLARRESVKRDLVIRRIGDRTQIGVLEDDVLVEHYVDRSTHRSYVGNVYLGRVQNVLPSMEAAFVDVGKGRNAVLYAGEVNWDASGLEGQPKRIESVLKSGQSVLVQVTKDPIGHKGARLTSQISLPGRYLVYVPDGSMTGISRKLPDKERARLKQILKKVMPANAGVIVRTAAEGASEEELERDISRLAAQWESIKRKSKSATAPALLNSEPDLTVKVVRDVFNEDFSSLVVSGDEAWDTVHDYVDYVAPQLAERLVKWDGDRDIFEAYRIDEQIAKGLERKVWLPSGGSLVIDRTEAMTVVDVNTGKFTGQGGNLEETVTKNNLEAAEEIVRQLRLRDIGGIIVIDFIDMVLESNRDLVLRRLLECLSRDRTKHQVAEVTSLGLVQMTRKRVGQGLLEAFSHNCEHCNGRGLIVSAEPVEGKGSGGQSASGRKKKGKNGSSAEADKAKDDKAEKAKEEKAEKAAATSGKGAEDGAAEGGAAEGGAAEGGAAEGGAKDGKAAKAAEKGGRSRSGKSAKAAAGAASEAAEERPAEAPAEASEAPAEQPAKAGGSRKRTRKAKEAAAEPAAEQPAAAEQAEPAPAAERQEGAAGESAEEPAAEAAPKRTRAAKKTTTRSRSRKAAGATADTGGEQAAEGFAEQRAEEATAAPDGAAEAAPAPAADGAERSAAAEPAGGEQDESAEGGAERPRRRRTRRTAKSAGTAPESAPVEAG</sequence>
<organism evidence="18 19">
    <name type="scientific">Nocardiopsis composta</name>
    <dbReference type="NCBI Taxonomy" id="157465"/>
    <lineage>
        <taxon>Bacteria</taxon>
        <taxon>Bacillati</taxon>
        <taxon>Actinomycetota</taxon>
        <taxon>Actinomycetes</taxon>
        <taxon>Streptosporangiales</taxon>
        <taxon>Nocardiopsidaceae</taxon>
        <taxon>Nocardiopsis</taxon>
    </lineage>
</organism>
<feature type="compositionally biased region" description="Low complexity" evidence="16">
    <location>
        <begin position="916"/>
        <end position="926"/>
    </location>
</feature>
<feature type="compositionally biased region" description="Low complexity" evidence="16">
    <location>
        <begin position="934"/>
        <end position="950"/>
    </location>
</feature>
<evidence type="ECO:0000256" key="13">
    <source>
        <dbReference type="ARBA" id="ARBA00050524"/>
    </source>
</evidence>
<comment type="similarity">
    <text evidence="4">Belongs to the RNase E/G family.</text>
</comment>
<evidence type="ECO:0000313" key="18">
    <source>
        <dbReference type="EMBL" id="MBB5435308.1"/>
    </source>
</evidence>
<feature type="region of interest" description="Disordered" evidence="16">
    <location>
        <begin position="818"/>
        <end position="1113"/>
    </location>
</feature>
<evidence type="ECO:0000256" key="9">
    <source>
        <dbReference type="ARBA" id="ARBA00022801"/>
    </source>
</evidence>
<feature type="compositionally biased region" description="Basic residues" evidence="16">
    <location>
        <begin position="1005"/>
        <end position="1021"/>
    </location>
</feature>
<feature type="compositionally biased region" description="Acidic residues" evidence="16">
    <location>
        <begin position="237"/>
        <end position="255"/>
    </location>
</feature>
<name>A0A7W8VGM1_9ACTN</name>
<evidence type="ECO:0000256" key="16">
    <source>
        <dbReference type="SAM" id="MobiDB-lite"/>
    </source>
</evidence>
<feature type="compositionally biased region" description="Gly residues" evidence="16">
    <location>
        <begin position="877"/>
        <end position="893"/>
    </location>
</feature>
<evidence type="ECO:0000256" key="5">
    <source>
        <dbReference type="ARBA" id="ARBA00022490"/>
    </source>
</evidence>
<dbReference type="SMART" id="SM00316">
    <property type="entry name" value="S1"/>
    <property type="match status" value="1"/>
</dbReference>
<feature type="compositionally biased region" description="Basic residues" evidence="16">
    <location>
        <begin position="321"/>
        <end position="330"/>
    </location>
</feature>
<feature type="compositionally biased region" description="Basic residues" evidence="16">
    <location>
        <begin position="132"/>
        <end position="142"/>
    </location>
</feature>
<dbReference type="EC" id="3.1.26.12" evidence="14"/>
<dbReference type="EMBL" id="JACHDB010000002">
    <property type="protein sequence ID" value="MBB5435308.1"/>
    <property type="molecule type" value="Genomic_DNA"/>
</dbReference>
<keyword evidence="9 18" id="KW-0378">Hydrolase</keyword>
<feature type="compositionally biased region" description="Low complexity" evidence="16">
    <location>
        <begin position="965"/>
        <end position="993"/>
    </location>
</feature>
<evidence type="ECO:0000313" key="19">
    <source>
        <dbReference type="Proteomes" id="UP000572635"/>
    </source>
</evidence>
<evidence type="ECO:0000256" key="10">
    <source>
        <dbReference type="ARBA" id="ARBA00022833"/>
    </source>
</evidence>
<feature type="compositionally biased region" description="Low complexity" evidence="16">
    <location>
        <begin position="150"/>
        <end position="160"/>
    </location>
</feature>
<dbReference type="GO" id="GO:0005737">
    <property type="term" value="C:cytoplasm"/>
    <property type="evidence" value="ECO:0007669"/>
    <property type="project" value="UniProtKB-SubCell"/>
</dbReference>
<feature type="domain" description="S1 motif" evidence="17">
    <location>
        <begin position="445"/>
        <end position="528"/>
    </location>
</feature>
<dbReference type="CDD" id="cd04453">
    <property type="entry name" value="S1_RNase_E"/>
    <property type="match status" value="1"/>
</dbReference>
<dbReference type="InterPro" id="IPR004659">
    <property type="entry name" value="RNase_E/G"/>
</dbReference>
<dbReference type="NCBIfam" id="TIGR00757">
    <property type="entry name" value="RNaseEG"/>
    <property type="match status" value="1"/>
</dbReference>
<dbReference type="Proteomes" id="UP000572635">
    <property type="component" value="Unassembled WGS sequence"/>
</dbReference>
<dbReference type="AlphaFoldDB" id="A0A7W8VGM1"/>
<dbReference type="GO" id="GO:0008995">
    <property type="term" value="F:ribonuclease E activity"/>
    <property type="evidence" value="ECO:0007669"/>
    <property type="project" value="UniProtKB-EC"/>
</dbReference>
<gene>
    <name evidence="18" type="ORF">HDA36_005456</name>
</gene>
<feature type="compositionally biased region" description="Basic and acidic residues" evidence="16">
    <location>
        <begin position="372"/>
        <end position="389"/>
    </location>
</feature>
<keyword evidence="5" id="KW-0963">Cytoplasm</keyword>
<keyword evidence="8" id="KW-0479">Metal-binding</keyword>
<accession>A0A7W8VGM1</accession>
<evidence type="ECO:0000256" key="2">
    <source>
        <dbReference type="ARBA" id="ARBA00001947"/>
    </source>
</evidence>
<dbReference type="GO" id="GO:0006364">
    <property type="term" value="P:rRNA processing"/>
    <property type="evidence" value="ECO:0007669"/>
    <property type="project" value="TreeGrafter"/>
</dbReference>
<evidence type="ECO:0000259" key="17">
    <source>
        <dbReference type="PROSITE" id="PS50126"/>
    </source>
</evidence>
<reference evidence="18 19" key="1">
    <citation type="submission" date="2020-08" db="EMBL/GenBank/DDBJ databases">
        <title>Sequencing the genomes of 1000 actinobacteria strains.</title>
        <authorList>
            <person name="Klenk H.-P."/>
        </authorList>
    </citation>
    <scope>NUCLEOTIDE SEQUENCE [LARGE SCALE GENOMIC DNA]</scope>
    <source>
        <strain evidence="18 19">DSM 44551</strain>
    </source>
</reference>
<comment type="caution">
    <text evidence="18">The sequence shown here is derived from an EMBL/GenBank/DDBJ whole genome shotgun (WGS) entry which is preliminary data.</text>
</comment>
<dbReference type="PANTHER" id="PTHR30001">
    <property type="entry name" value="RIBONUCLEASE"/>
    <property type="match status" value="1"/>
</dbReference>
<evidence type="ECO:0000256" key="6">
    <source>
        <dbReference type="ARBA" id="ARBA00022664"/>
    </source>
</evidence>
<dbReference type="GO" id="GO:0006397">
    <property type="term" value="P:mRNA processing"/>
    <property type="evidence" value="ECO:0007669"/>
    <property type="project" value="UniProtKB-KW"/>
</dbReference>
<dbReference type="GO" id="GO:0046872">
    <property type="term" value="F:metal ion binding"/>
    <property type="evidence" value="ECO:0007669"/>
    <property type="project" value="UniProtKB-KW"/>
</dbReference>
<evidence type="ECO:0000256" key="7">
    <source>
        <dbReference type="ARBA" id="ARBA00022694"/>
    </source>
</evidence>
<evidence type="ECO:0000256" key="8">
    <source>
        <dbReference type="ARBA" id="ARBA00022723"/>
    </source>
</evidence>
<dbReference type="GO" id="GO:0008033">
    <property type="term" value="P:tRNA processing"/>
    <property type="evidence" value="ECO:0007669"/>
    <property type="project" value="UniProtKB-KW"/>
</dbReference>
<dbReference type="RefSeq" id="WP_184398028.1">
    <property type="nucleotide sequence ID" value="NZ_JACHDB010000002.1"/>
</dbReference>
<dbReference type="GO" id="GO:0003723">
    <property type="term" value="F:RNA binding"/>
    <property type="evidence" value="ECO:0007669"/>
    <property type="project" value="UniProtKB-KW"/>
</dbReference>
<feature type="compositionally biased region" description="Polar residues" evidence="16">
    <location>
        <begin position="29"/>
        <end position="40"/>
    </location>
</feature>
<feature type="compositionally biased region" description="Low complexity" evidence="16">
    <location>
        <begin position="1046"/>
        <end position="1076"/>
    </location>
</feature>
<feature type="compositionally biased region" description="Basic residues" evidence="16">
    <location>
        <begin position="1089"/>
        <end position="1098"/>
    </location>
</feature>
<feature type="region of interest" description="Disordered" evidence="16">
    <location>
        <begin position="220"/>
        <end position="391"/>
    </location>
</feature>
<dbReference type="SUPFAM" id="SSF50249">
    <property type="entry name" value="Nucleic acid-binding proteins"/>
    <property type="match status" value="1"/>
</dbReference>